<reference evidence="2" key="1">
    <citation type="journal article" date="2012" name="PLoS ONE">
        <title>Gene sets for utilization of primary and secondary nutrition supplies in the distal gut of endangered iberian lynx.</title>
        <authorList>
            <person name="Alcaide M."/>
            <person name="Messina E."/>
            <person name="Richter M."/>
            <person name="Bargiela R."/>
            <person name="Peplies J."/>
            <person name="Huws S.A."/>
            <person name="Newbold C.J."/>
            <person name="Golyshin P.N."/>
            <person name="Simon M.A."/>
            <person name="Lopez G."/>
            <person name="Yakimov M.M."/>
            <person name="Ferrer M."/>
        </authorList>
    </citation>
    <scope>NUCLEOTIDE SEQUENCE</scope>
</reference>
<accession>J9FSZ7</accession>
<protein>
    <submittedName>
        <fullName evidence="2">Uncharacterized protein</fullName>
    </submittedName>
</protein>
<dbReference type="EMBL" id="AMCI01004455">
    <property type="protein sequence ID" value="EJW98051.1"/>
    <property type="molecule type" value="Genomic_DNA"/>
</dbReference>
<evidence type="ECO:0000313" key="2">
    <source>
        <dbReference type="EMBL" id="EJW98051.1"/>
    </source>
</evidence>
<evidence type="ECO:0000256" key="1">
    <source>
        <dbReference type="SAM" id="MobiDB-lite"/>
    </source>
</evidence>
<name>J9FSZ7_9ZZZZ</name>
<gene>
    <name evidence="2" type="ORF">EVA_13842</name>
</gene>
<proteinExistence type="predicted"/>
<organism evidence="2">
    <name type="scientific">gut metagenome</name>
    <dbReference type="NCBI Taxonomy" id="749906"/>
    <lineage>
        <taxon>unclassified sequences</taxon>
        <taxon>metagenomes</taxon>
        <taxon>organismal metagenomes</taxon>
    </lineage>
</organism>
<dbReference type="AlphaFoldDB" id="J9FSZ7"/>
<sequence>MSCGKNETKNFLFQGVSVNLPRRKRKPALWALPRDFSAVACAKVTAIGENTKADPTFDGQEASRRNSHSQRISPFPVHSAVAQALSVKHTPQPIK</sequence>
<feature type="region of interest" description="Disordered" evidence="1">
    <location>
        <begin position="50"/>
        <end position="74"/>
    </location>
</feature>
<comment type="caution">
    <text evidence="2">The sequence shown here is derived from an EMBL/GenBank/DDBJ whole genome shotgun (WGS) entry which is preliminary data.</text>
</comment>